<evidence type="ECO:0000313" key="1">
    <source>
        <dbReference type="EMBL" id="GAA2511135.1"/>
    </source>
</evidence>
<reference evidence="1 2" key="1">
    <citation type="journal article" date="2019" name="Int. J. Syst. Evol. Microbiol.">
        <title>The Global Catalogue of Microorganisms (GCM) 10K type strain sequencing project: providing services to taxonomists for standard genome sequencing and annotation.</title>
        <authorList>
            <consortium name="The Broad Institute Genomics Platform"/>
            <consortium name="The Broad Institute Genome Sequencing Center for Infectious Disease"/>
            <person name="Wu L."/>
            <person name="Ma J."/>
        </authorList>
    </citation>
    <scope>NUCLEOTIDE SEQUENCE [LARGE SCALE GENOMIC DNA]</scope>
    <source>
        <strain evidence="1 2">JCM 4395</strain>
    </source>
</reference>
<accession>A0ABN3MYE4</accession>
<organism evidence="1 2">
    <name type="scientific">Streptomyces longisporus</name>
    <dbReference type="NCBI Taxonomy" id="1948"/>
    <lineage>
        <taxon>Bacteria</taxon>
        <taxon>Bacillati</taxon>
        <taxon>Actinomycetota</taxon>
        <taxon>Actinomycetes</taxon>
        <taxon>Kitasatosporales</taxon>
        <taxon>Streptomycetaceae</taxon>
        <taxon>Streptomyces</taxon>
    </lineage>
</organism>
<dbReference type="InterPro" id="IPR045756">
    <property type="entry name" value="DUF6183"/>
</dbReference>
<dbReference type="EMBL" id="BAAASG010000016">
    <property type="protein sequence ID" value="GAA2511135.1"/>
    <property type="molecule type" value="Genomic_DNA"/>
</dbReference>
<proteinExistence type="predicted"/>
<dbReference type="Pfam" id="PF19681">
    <property type="entry name" value="DUF6183"/>
    <property type="match status" value="1"/>
</dbReference>
<dbReference type="Proteomes" id="UP001501777">
    <property type="component" value="Unassembled WGS sequence"/>
</dbReference>
<evidence type="ECO:0000313" key="2">
    <source>
        <dbReference type="Proteomes" id="UP001501777"/>
    </source>
</evidence>
<sequence>MRFGVYMPALVLQVLQMLLTTAVRSPAYGSGMAGAYGRLAAWHRLIPAASRLHVKTPPSA</sequence>
<protein>
    <submittedName>
        <fullName evidence="1">Uncharacterized protein</fullName>
    </submittedName>
</protein>
<name>A0ABN3MYE4_STRLO</name>
<gene>
    <name evidence="1" type="ORF">GCM10010276_67600</name>
</gene>
<keyword evidence="2" id="KW-1185">Reference proteome</keyword>
<comment type="caution">
    <text evidence="1">The sequence shown here is derived from an EMBL/GenBank/DDBJ whole genome shotgun (WGS) entry which is preliminary data.</text>
</comment>